<dbReference type="Gene3D" id="3.40.640.10">
    <property type="entry name" value="Type I PLP-dependent aspartate aminotransferase-like (Major domain)"/>
    <property type="match status" value="1"/>
</dbReference>
<dbReference type="InterPro" id="IPR015421">
    <property type="entry name" value="PyrdxlP-dep_Trfase_major"/>
</dbReference>
<dbReference type="OrthoDB" id="7042322at2759"/>
<dbReference type="SUPFAM" id="SSF53383">
    <property type="entry name" value="PLP-dependent transferases"/>
    <property type="match status" value="1"/>
</dbReference>
<proteinExistence type="predicted"/>
<dbReference type="InterPro" id="IPR015424">
    <property type="entry name" value="PyrdxlP-dep_Trfase"/>
</dbReference>
<protein>
    <submittedName>
        <fullName evidence="1">Aspartate/tyrosine/aromatic aminotransferase</fullName>
    </submittedName>
</protein>
<dbReference type="PANTHER" id="PTHR42858">
    <property type="entry name" value="AMINOTRANSFERASE"/>
    <property type="match status" value="1"/>
</dbReference>
<name>A0A8H4VBZ0_9HYPO</name>
<evidence type="ECO:0000313" key="1">
    <source>
        <dbReference type="EMBL" id="KAF4584215.1"/>
    </source>
</evidence>
<keyword evidence="2" id="KW-1185">Reference proteome</keyword>
<dbReference type="AlphaFoldDB" id="A0A8H4VBZ0"/>
<accession>A0A8H4VBZ0</accession>
<comment type="caution">
    <text evidence="1">The sequence shown here is derived from an EMBL/GenBank/DDBJ whole genome shotgun (WGS) entry which is preliminary data.</text>
</comment>
<dbReference type="EMBL" id="JAACLJ010000006">
    <property type="protein sequence ID" value="KAF4584215.1"/>
    <property type="molecule type" value="Genomic_DNA"/>
</dbReference>
<gene>
    <name evidence="1" type="ORF">GQ602_005588</name>
</gene>
<keyword evidence="1" id="KW-0032">Aminotransferase</keyword>
<keyword evidence="1" id="KW-0808">Transferase</keyword>
<dbReference type="GO" id="GO:0047536">
    <property type="term" value="F:2-aminoadipate transaminase activity"/>
    <property type="evidence" value="ECO:0007669"/>
    <property type="project" value="TreeGrafter"/>
</dbReference>
<sequence length="109" mass="11854">MSLRRRESLVRLARRYDALLISDDVYDFLQWPLHDSFPPPPTLPRLCDIDLSMGPEANDPHNFGHAISNGSFSKIAGPGMRTGWVEGSRAFIAGLGDTASTLSGGAPML</sequence>
<dbReference type="Proteomes" id="UP000562929">
    <property type="component" value="Unassembled WGS sequence"/>
</dbReference>
<evidence type="ECO:0000313" key="2">
    <source>
        <dbReference type="Proteomes" id="UP000562929"/>
    </source>
</evidence>
<reference evidence="1 2" key="1">
    <citation type="journal article" date="2020" name="G3 (Bethesda)">
        <title>Genetic Underpinnings of Host Manipulation by Ophiocordyceps as Revealed by Comparative Transcriptomics.</title>
        <authorList>
            <person name="Will I."/>
            <person name="Das B."/>
            <person name="Trinh T."/>
            <person name="Brachmann A."/>
            <person name="Ohm R.A."/>
            <person name="de Bekker C."/>
        </authorList>
    </citation>
    <scope>NUCLEOTIDE SEQUENCE [LARGE SCALE GENOMIC DNA]</scope>
    <source>
        <strain evidence="1 2">EC05</strain>
    </source>
</reference>
<dbReference type="PANTHER" id="PTHR42858:SF1">
    <property type="entry name" value="LD15494P"/>
    <property type="match status" value="1"/>
</dbReference>
<organism evidence="1 2">
    <name type="scientific">Ophiocordyceps camponoti-floridani</name>
    <dbReference type="NCBI Taxonomy" id="2030778"/>
    <lineage>
        <taxon>Eukaryota</taxon>
        <taxon>Fungi</taxon>
        <taxon>Dikarya</taxon>
        <taxon>Ascomycota</taxon>
        <taxon>Pezizomycotina</taxon>
        <taxon>Sordariomycetes</taxon>
        <taxon>Hypocreomycetidae</taxon>
        <taxon>Hypocreales</taxon>
        <taxon>Ophiocordycipitaceae</taxon>
        <taxon>Ophiocordyceps</taxon>
    </lineage>
</organism>